<evidence type="ECO:0000256" key="1">
    <source>
        <dbReference type="ARBA" id="ARBA00007274"/>
    </source>
</evidence>
<dbReference type="PANTHER" id="PTHR42811">
    <property type="entry name" value="SERINE ACETYLTRANSFERASE"/>
    <property type="match status" value="1"/>
</dbReference>
<evidence type="ECO:0000256" key="4">
    <source>
        <dbReference type="ARBA" id="ARBA00023315"/>
    </source>
</evidence>
<evidence type="ECO:0000256" key="2">
    <source>
        <dbReference type="ARBA" id="ARBA00018522"/>
    </source>
</evidence>
<dbReference type="PIRSF" id="PIRSF000441">
    <property type="entry name" value="CysE"/>
    <property type="match status" value="1"/>
</dbReference>
<dbReference type="InterPro" id="IPR045304">
    <property type="entry name" value="LbH_SAT"/>
</dbReference>
<dbReference type="InterPro" id="IPR005881">
    <property type="entry name" value="Ser_O-AcTrfase"/>
</dbReference>
<dbReference type="GO" id="GO:0009001">
    <property type="term" value="F:serine O-acetyltransferase activity"/>
    <property type="evidence" value="ECO:0007669"/>
    <property type="project" value="UniProtKB-EC"/>
</dbReference>
<dbReference type="Gene3D" id="2.160.10.10">
    <property type="entry name" value="Hexapeptide repeat proteins"/>
    <property type="match status" value="1"/>
</dbReference>
<sequence length="175" mass="19295">MSIRKIIKEELSNDGKKNILKIIFTLYISPKKRAIFMYRVSKMLYDRGYKYLPIIINNKLITSFGTYLSLKAEIGQNLEFRHLTGVVIGEGVKIGNNVIIYQQVTLGGQNLGDGKKAKYPVIEDNVTLFSGAKILGAVKVGENSIVGANSVVIKDVPKNSIVAGVPGRIIKENIL</sequence>
<evidence type="ECO:0000313" key="6">
    <source>
        <dbReference type="EMBL" id="MFC4025138.1"/>
    </source>
</evidence>
<dbReference type="SUPFAM" id="SSF51161">
    <property type="entry name" value="Trimeric LpxA-like enzymes"/>
    <property type="match status" value="1"/>
</dbReference>
<protein>
    <recommendedName>
        <fullName evidence="2 5">Serine acetyltransferase</fullName>
        <ecNumber evidence="5">2.3.1.30</ecNumber>
    </recommendedName>
</protein>
<organism evidence="6 7">
    <name type="scientific">Oceanobacillus longus</name>
    <dbReference type="NCBI Taxonomy" id="930120"/>
    <lineage>
        <taxon>Bacteria</taxon>
        <taxon>Bacillati</taxon>
        <taxon>Bacillota</taxon>
        <taxon>Bacilli</taxon>
        <taxon>Bacillales</taxon>
        <taxon>Bacillaceae</taxon>
        <taxon>Oceanobacillus</taxon>
    </lineage>
</organism>
<dbReference type="CDD" id="cd03354">
    <property type="entry name" value="LbH_SAT"/>
    <property type="match status" value="1"/>
</dbReference>
<evidence type="ECO:0000256" key="3">
    <source>
        <dbReference type="ARBA" id="ARBA00022679"/>
    </source>
</evidence>
<dbReference type="Proteomes" id="UP001595772">
    <property type="component" value="Unassembled WGS sequence"/>
</dbReference>
<keyword evidence="3 5" id="KW-0808">Transferase</keyword>
<dbReference type="RefSeq" id="WP_379497630.1">
    <property type="nucleotide sequence ID" value="NZ_JBHSAO010000011.1"/>
</dbReference>
<dbReference type="InterPro" id="IPR011004">
    <property type="entry name" value="Trimer_LpxA-like_sf"/>
</dbReference>
<evidence type="ECO:0000313" key="7">
    <source>
        <dbReference type="Proteomes" id="UP001595772"/>
    </source>
</evidence>
<dbReference type="InterPro" id="IPR001451">
    <property type="entry name" value="Hexapep"/>
</dbReference>
<gene>
    <name evidence="6" type="ORF">ACFOUV_15190</name>
</gene>
<proteinExistence type="inferred from homology"/>
<dbReference type="EC" id="2.3.1.30" evidence="5"/>
<comment type="similarity">
    <text evidence="1 5">Belongs to the transferase hexapeptide repeat family.</text>
</comment>
<comment type="catalytic activity">
    <reaction evidence="5">
        <text>L-serine + acetyl-CoA = O-acetyl-L-serine + CoA</text>
        <dbReference type="Rhea" id="RHEA:24560"/>
        <dbReference type="ChEBI" id="CHEBI:33384"/>
        <dbReference type="ChEBI" id="CHEBI:57287"/>
        <dbReference type="ChEBI" id="CHEBI:57288"/>
        <dbReference type="ChEBI" id="CHEBI:58340"/>
        <dbReference type="EC" id="2.3.1.30"/>
    </reaction>
</comment>
<dbReference type="Pfam" id="PF00132">
    <property type="entry name" value="Hexapep"/>
    <property type="match status" value="1"/>
</dbReference>
<name>A0ABV8H281_9BACI</name>
<reference evidence="7" key="1">
    <citation type="journal article" date="2019" name="Int. J. Syst. Evol. Microbiol.">
        <title>The Global Catalogue of Microorganisms (GCM) 10K type strain sequencing project: providing services to taxonomists for standard genome sequencing and annotation.</title>
        <authorList>
            <consortium name="The Broad Institute Genomics Platform"/>
            <consortium name="The Broad Institute Genome Sequencing Center for Infectious Disease"/>
            <person name="Wu L."/>
            <person name="Ma J."/>
        </authorList>
    </citation>
    <scope>NUCLEOTIDE SEQUENCE [LARGE SCALE GENOMIC DNA]</scope>
    <source>
        <strain evidence="7">IBRC-M 10703</strain>
    </source>
</reference>
<keyword evidence="4 5" id="KW-0012">Acyltransferase</keyword>
<dbReference type="EMBL" id="JBHSAO010000011">
    <property type="protein sequence ID" value="MFC4025138.1"/>
    <property type="molecule type" value="Genomic_DNA"/>
</dbReference>
<accession>A0ABV8H281</accession>
<keyword evidence="7" id="KW-1185">Reference proteome</keyword>
<evidence type="ECO:0000256" key="5">
    <source>
        <dbReference type="PIRNR" id="PIRNR000441"/>
    </source>
</evidence>
<comment type="caution">
    <text evidence="6">The sequence shown here is derived from an EMBL/GenBank/DDBJ whole genome shotgun (WGS) entry which is preliminary data.</text>
</comment>